<feature type="domain" description="DUF7344" evidence="1">
    <location>
        <begin position="27"/>
        <end position="101"/>
    </location>
</feature>
<comment type="caution">
    <text evidence="2">The sequence shown here is derived from an EMBL/GenBank/DDBJ whole genome shotgun (WGS) entry which is preliminary data.</text>
</comment>
<evidence type="ECO:0000313" key="2">
    <source>
        <dbReference type="EMBL" id="MDS0293053.1"/>
    </source>
</evidence>
<dbReference type="Proteomes" id="UP001254813">
    <property type="component" value="Unassembled WGS sequence"/>
</dbReference>
<dbReference type="Gene3D" id="1.10.10.10">
    <property type="entry name" value="Winged helix-like DNA-binding domain superfamily/Winged helix DNA-binding domain"/>
    <property type="match status" value="1"/>
</dbReference>
<organism evidence="2 3">
    <name type="scientific">Halogeometricum luteum</name>
    <dbReference type="NCBI Taxonomy" id="2950537"/>
    <lineage>
        <taxon>Archaea</taxon>
        <taxon>Methanobacteriati</taxon>
        <taxon>Methanobacteriota</taxon>
        <taxon>Stenosarchaea group</taxon>
        <taxon>Halobacteria</taxon>
        <taxon>Halobacteriales</taxon>
        <taxon>Haloferacaceae</taxon>
        <taxon>Halogeometricum</taxon>
    </lineage>
</organism>
<dbReference type="InterPro" id="IPR055768">
    <property type="entry name" value="DUF7344"/>
</dbReference>
<proteinExistence type="predicted"/>
<accession>A0ABU2FYC1</accession>
<dbReference type="RefSeq" id="WP_310926885.1">
    <property type="nucleotide sequence ID" value="NZ_JAMQOQ010000001.1"/>
</dbReference>
<name>A0ABU2FYC1_9EURY</name>
<evidence type="ECO:0000259" key="1">
    <source>
        <dbReference type="Pfam" id="PF24035"/>
    </source>
</evidence>
<dbReference type="EMBL" id="JAMQOQ010000001">
    <property type="protein sequence ID" value="MDS0293053.1"/>
    <property type="molecule type" value="Genomic_DNA"/>
</dbReference>
<dbReference type="Pfam" id="PF24035">
    <property type="entry name" value="DUF7344"/>
    <property type="match status" value="1"/>
</dbReference>
<evidence type="ECO:0000313" key="3">
    <source>
        <dbReference type="Proteomes" id="UP001254813"/>
    </source>
</evidence>
<sequence length="120" mass="13017">MSEHPDSLRSSLIELSEATDLSFDAAFDVLSNARRRYVVDCLRGRDSAALAALADDVAARERRAEDDADPDAETVAVSLYHVHLPKLAEAGLVEYDSERRTAALREGVGRLAPVFGFAAD</sequence>
<keyword evidence="3" id="KW-1185">Reference proteome</keyword>
<gene>
    <name evidence="2" type="ORF">NDI79_02570</name>
</gene>
<protein>
    <recommendedName>
        <fullName evidence="1">DUF7344 domain-containing protein</fullName>
    </recommendedName>
</protein>
<dbReference type="InterPro" id="IPR036388">
    <property type="entry name" value="WH-like_DNA-bd_sf"/>
</dbReference>
<reference evidence="2 3" key="1">
    <citation type="submission" date="2022-06" db="EMBL/GenBank/DDBJ databases">
        <title>Halogeometricum sp. a new haloarchaeum isolate from saline soil.</title>
        <authorList>
            <person name="Strakova D."/>
            <person name="Galisteo C."/>
            <person name="Sanchez-Porro C."/>
            <person name="Ventosa A."/>
        </authorList>
    </citation>
    <scope>NUCLEOTIDE SEQUENCE [LARGE SCALE GENOMIC DNA]</scope>
    <source>
        <strain evidence="3">S3BR25-2</strain>
    </source>
</reference>